<dbReference type="OrthoDB" id="3257981at2759"/>
<reference evidence="1 2" key="1">
    <citation type="journal article" date="2019" name="New Phytol.">
        <title>Comparative genomics reveals unique wood-decay strategies and fruiting body development in the Schizophyllaceae.</title>
        <authorList>
            <person name="Almasi E."/>
            <person name="Sahu N."/>
            <person name="Krizsan K."/>
            <person name="Balint B."/>
            <person name="Kovacs G.M."/>
            <person name="Kiss B."/>
            <person name="Cseklye J."/>
            <person name="Drula E."/>
            <person name="Henrissat B."/>
            <person name="Nagy I."/>
            <person name="Chovatia M."/>
            <person name="Adam C."/>
            <person name="LaButti K."/>
            <person name="Lipzen A."/>
            <person name="Riley R."/>
            <person name="Grigoriev I.V."/>
            <person name="Nagy L.G."/>
        </authorList>
    </citation>
    <scope>NUCLEOTIDE SEQUENCE [LARGE SCALE GENOMIC DNA]</scope>
    <source>
        <strain evidence="1 2">NL-1724</strain>
    </source>
</reference>
<dbReference type="Proteomes" id="UP000320762">
    <property type="component" value="Unassembled WGS sequence"/>
</dbReference>
<keyword evidence="1" id="KW-0378">Hydrolase</keyword>
<accession>A0A550CVX7</accession>
<evidence type="ECO:0000313" key="2">
    <source>
        <dbReference type="Proteomes" id="UP000320762"/>
    </source>
</evidence>
<keyword evidence="2" id="KW-1185">Reference proteome</keyword>
<dbReference type="GO" id="GO:0051118">
    <property type="term" value="F:glucan endo-1,3-alpha-glucosidase activity"/>
    <property type="evidence" value="ECO:0007669"/>
    <property type="project" value="InterPro"/>
</dbReference>
<dbReference type="AlphaFoldDB" id="A0A550CVX7"/>
<organism evidence="1 2">
    <name type="scientific">Schizophyllum amplum</name>
    <dbReference type="NCBI Taxonomy" id="97359"/>
    <lineage>
        <taxon>Eukaryota</taxon>
        <taxon>Fungi</taxon>
        <taxon>Dikarya</taxon>
        <taxon>Basidiomycota</taxon>
        <taxon>Agaricomycotina</taxon>
        <taxon>Agaricomycetes</taxon>
        <taxon>Agaricomycetidae</taxon>
        <taxon>Agaricales</taxon>
        <taxon>Schizophyllaceae</taxon>
        <taxon>Schizophyllum</taxon>
    </lineage>
</organism>
<dbReference type="InterPro" id="IPR005197">
    <property type="entry name" value="Glyco_hydro_71"/>
</dbReference>
<protein>
    <submittedName>
        <fullName evidence="1">Glycosyl hydrolase family 71-domain-containing protein</fullName>
    </submittedName>
</protein>
<comment type="caution">
    <text evidence="1">The sequence shown here is derived from an EMBL/GenBank/DDBJ whole genome shotgun (WGS) entry which is preliminary data.</text>
</comment>
<dbReference type="Pfam" id="PF03659">
    <property type="entry name" value="Glyco_hydro_71"/>
    <property type="match status" value="2"/>
</dbReference>
<evidence type="ECO:0000313" key="1">
    <source>
        <dbReference type="EMBL" id="TRM68947.1"/>
    </source>
</evidence>
<gene>
    <name evidence="1" type="ORF">BD626DRAFT_472456</name>
</gene>
<proteinExistence type="predicted"/>
<name>A0A550CVX7_9AGAR</name>
<sequence>MSSSPKHVFAQFASILSSISWCNTYPYTAREWEQDLVDCAERAALDGFVLNVGREEWQRDRVRDCFATALAMRSTLKFFLSFDMSSIPAATSADMHEAWLVVKRRLEEYAPVIFMPAFFIDPGMIPEREIEMPALDSDKHHLRHLGGWAYMAAVSPCRPTTHYGPDSWNKNWIYRGDDWLYVRRWEQIMSMRAQVDIVQVISRTTYIAPVSGAQPKSQAWVDGFPHDPWMALTAYFAHAFRDGCAPPILQGRIFPWARPHPRDASAEKAVPRPLNWELTDDKFWVVVLATAPAQVALSTGVDEEVHLSGHDDTPDRGKSSRSFASRLKETFTVSRATEIGRTARI</sequence>
<dbReference type="STRING" id="97359.A0A550CVX7"/>
<dbReference type="EMBL" id="VDMD01000001">
    <property type="protein sequence ID" value="TRM68947.1"/>
    <property type="molecule type" value="Genomic_DNA"/>
</dbReference>